<feature type="region of interest" description="Disordered" evidence="4">
    <location>
        <begin position="215"/>
        <end position="235"/>
    </location>
</feature>
<evidence type="ECO:0000256" key="2">
    <source>
        <dbReference type="ARBA" id="ARBA00022723"/>
    </source>
</evidence>
<dbReference type="SMART" id="SM00066">
    <property type="entry name" value="GAL4"/>
    <property type="match status" value="1"/>
</dbReference>
<dbReference type="PANTHER" id="PTHR31001:SF50">
    <property type="entry name" value="ZN(II)2CYS6 TRANSCRIPTION FACTOR (EUROFUNG)"/>
    <property type="match status" value="1"/>
</dbReference>
<dbReference type="InterPro" id="IPR007219">
    <property type="entry name" value="XnlR_reg_dom"/>
</dbReference>
<evidence type="ECO:0000313" key="6">
    <source>
        <dbReference type="EMBL" id="KAG6003598.1"/>
    </source>
</evidence>
<sequence length="903" mass="99843">MYMAMGERQMQQRDRAIPQLSCALCRDRKLKCDKLDPCTNCTSSGVTCVPVYRPRLPRGRHARRSRENSSSKSTTPPQSTNRRRNAIDAGTAACMSRPTDPAENPTIGVDPGPRPRSCLERLDTVVQGGDVPKMMDGSLQEAKGDPDVMDRIRRLESLVQKFGSCANSLATTGPGRDCLKYCESSTCNQLPSLAGGSSQLHACACNTLELAAASLPSPSSGEPEPFDSNDHTHRHESGCLAQSRQFFSGLMHGDLRRAEHGTLTRVGAYHEEADLDHVSQENHDRDELRCLNMLGLNNRMSIRTLNPAGSPFKDRASMSQLCKVYLRNVDPVIKILHRPSLSKWMLDGDRYLGYSEDHISIEALESAVCYAAANTLSDAQCRAMFRTSKSTMVSTYRGQCEVAIDRAGLLTTRCRVILQSFVLYLVGRRSEEKGAAVWTLVTLAVRIALAMGLNREPSDREVAESFFHQQMRLRLWLTICLLDLQASVAQSKKPLIGYQDAGAAVSKVRHINDLDFDMSTSKQVPDREELTETTFALVTYRAQVAGRLLNFSKAEDLDELSKSRGETSTQIWSCSASSQQRRKHVSQFQHQVLVLLHFCDPESSPYAWFTWHSTQCLISAMRLSESLSCQLNSDVHAAAPAPIPATTSSSLRSSNTDLLRKSLQTLEKSQLIYSDPRGEGFRWYTITIPQLALSTAITECNTCTDIPLVRRAWPIIEASYQQYESAFFNNTGGTTHSFLSVAMNQAREKLFSRLQACLLSEKSPGPALYGEGTFTTLSYSFPDTSSRSSSRTPTDASLGLDPYLSDFPTSSSQASHVVSTQRFAQNEGDADPLSLEYIPDMEADMCNSNMFQPSASAELLETGWMVGDMMTAYSNWEDDAIVRNSDADGELGGLYHGSNDIGF</sequence>
<evidence type="ECO:0000256" key="1">
    <source>
        <dbReference type="ARBA" id="ARBA00004123"/>
    </source>
</evidence>
<dbReference type="Pfam" id="PF00172">
    <property type="entry name" value="Zn_clus"/>
    <property type="match status" value="1"/>
</dbReference>
<dbReference type="GO" id="GO:0005634">
    <property type="term" value="C:nucleus"/>
    <property type="evidence" value="ECO:0007669"/>
    <property type="project" value="UniProtKB-SubCell"/>
</dbReference>
<dbReference type="PROSITE" id="PS00463">
    <property type="entry name" value="ZN2_CY6_FUNGAL_1"/>
    <property type="match status" value="1"/>
</dbReference>
<dbReference type="OrthoDB" id="424974at2759"/>
<dbReference type="CDD" id="cd12148">
    <property type="entry name" value="fungal_TF_MHR"/>
    <property type="match status" value="1"/>
</dbReference>
<dbReference type="GO" id="GO:0003677">
    <property type="term" value="F:DNA binding"/>
    <property type="evidence" value="ECO:0007669"/>
    <property type="project" value="InterPro"/>
</dbReference>
<feature type="domain" description="Zn(2)-C6 fungal-type" evidence="5">
    <location>
        <begin position="21"/>
        <end position="49"/>
    </location>
</feature>
<dbReference type="GO" id="GO:0006351">
    <property type="term" value="P:DNA-templated transcription"/>
    <property type="evidence" value="ECO:0007669"/>
    <property type="project" value="InterPro"/>
</dbReference>
<dbReference type="GO" id="GO:0008270">
    <property type="term" value="F:zinc ion binding"/>
    <property type="evidence" value="ECO:0007669"/>
    <property type="project" value="InterPro"/>
</dbReference>
<comment type="subcellular location">
    <subcellularLocation>
        <location evidence="1">Nucleus</location>
    </subcellularLocation>
</comment>
<dbReference type="InterPro" id="IPR050613">
    <property type="entry name" value="Sec_Metabolite_Reg"/>
</dbReference>
<comment type="caution">
    <text evidence="6">The sequence shown here is derived from an EMBL/GenBank/DDBJ whole genome shotgun (WGS) entry which is preliminary data.</text>
</comment>
<accession>A0A9P7N9F4</accession>
<dbReference type="SMART" id="SM00906">
    <property type="entry name" value="Fungal_trans"/>
    <property type="match status" value="1"/>
</dbReference>
<reference evidence="6" key="1">
    <citation type="journal article" date="2020" name="bioRxiv">
        <title>Whole genome comparisons of ergot fungi reveals the divergence and evolution of species within the genus Claviceps are the result of varying mechanisms driving genome evolution and host range expansion.</title>
        <authorList>
            <person name="Wyka S.A."/>
            <person name="Mondo S.J."/>
            <person name="Liu M."/>
            <person name="Dettman J."/>
            <person name="Nalam V."/>
            <person name="Broders K.D."/>
        </authorList>
    </citation>
    <scope>NUCLEOTIDE SEQUENCE</scope>
    <source>
        <strain evidence="6">CCC 602</strain>
    </source>
</reference>
<dbReference type="Gene3D" id="4.10.240.10">
    <property type="entry name" value="Zn(2)-C6 fungal-type DNA-binding domain"/>
    <property type="match status" value="1"/>
</dbReference>
<keyword evidence="7" id="KW-1185">Reference proteome</keyword>
<evidence type="ECO:0000256" key="4">
    <source>
        <dbReference type="SAM" id="MobiDB-lite"/>
    </source>
</evidence>
<keyword evidence="3" id="KW-0539">Nucleus</keyword>
<evidence type="ECO:0000256" key="3">
    <source>
        <dbReference type="ARBA" id="ARBA00023242"/>
    </source>
</evidence>
<dbReference type="InterPro" id="IPR036864">
    <property type="entry name" value="Zn2-C6_fun-type_DNA-bd_sf"/>
</dbReference>
<dbReference type="PROSITE" id="PS50048">
    <property type="entry name" value="ZN2_CY6_FUNGAL_2"/>
    <property type="match status" value="1"/>
</dbReference>
<evidence type="ECO:0000313" key="7">
    <source>
        <dbReference type="Proteomes" id="UP000748025"/>
    </source>
</evidence>
<gene>
    <name evidence="6" type="ORF">E4U43_000899</name>
</gene>
<organism evidence="6 7">
    <name type="scientific">Claviceps pusilla</name>
    <dbReference type="NCBI Taxonomy" id="123648"/>
    <lineage>
        <taxon>Eukaryota</taxon>
        <taxon>Fungi</taxon>
        <taxon>Dikarya</taxon>
        <taxon>Ascomycota</taxon>
        <taxon>Pezizomycotina</taxon>
        <taxon>Sordariomycetes</taxon>
        <taxon>Hypocreomycetidae</taxon>
        <taxon>Hypocreales</taxon>
        <taxon>Clavicipitaceae</taxon>
        <taxon>Claviceps</taxon>
    </lineage>
</organism>
<protein>
    <recommendedName>
        <fullName evidence="5">Zn(2)-C6 fungal-type domain-containing protein</fullName>
    </recommendedName>
</protein>
<dbReference type="CDD" id="cd00067">
    <property type="entry name" value="GAL4"/>
    <property type="match status" value="1"/>
</dbReference>
<name>A0A9P7N9F4_9HYPO</name>
<keyword evidence="2" id="KW-0479">Metal-binding</keyword>
<feature type="compositionally biased region" description="Low complexity" evidence="4">
    <location>
        <begin position="70"/>
        <end position="80"/>
    </location>
</feature>
<dbReference type="AlphaFoldDB" id="A0A9P7N9F4"/>
<dbReference type="Proteomes" id="UP000748025">
    <property type="component" value="Unassembled WGS sequence"/>
</dbReference>
<feature type="region of interest" description="Disordered" evidence="4">
    <location>
        <begin position="57"/>
        <end position="115"/>
    </location>
</feature>
<dbReference type="SUPFAM" id="SSF57701">
    <property type="entry name" value="Zn2/Cys6 DNA-binding domain"/>
    <property type="match status" value="1"/>
</dbReference>
<dbReference type="PANTHER" id="PTHR31001">
    <property type="entry name" value="UNCHARACTERIZED TRANSCRIPTIONAL REGULATORY PROTEIN"/>
    <property type="match status" value="1"/>
</dbReference>
<dbReference type="InterPro" id="IPR001138">
    <property type="entry name" value="Zn2Cys6_DnaBD"/>
</dbReference>
<dbReference type="EMBL" id="SRPW01001272">
    <property type="protein sequence ID" value="KAG6003598.1"/>
    <property type="molecule type" value="Genomic_DNA"/>
</dbReference>
<evidence type="ECO:0000259" key="5">
    <source>
        <dbReference type="PROSITE" id="PS50048"/>
    </source>
</evidence>
<dbReference type="Pfam" id="PF04082">
    <property type="entry name" value="Fungal_trans"/>
    <property type="match status" value="1"/>
</dbReference>
<proteinExistence type="predicted"/>
<dbReference type="GO" id="GO:0000981">
    <property type="term" value="F:DNA-binding transcription factor activity, RNA polymerase II-specific"/>
    <property type="evidence" value="ECO:0007669"/>
    <property type="project" value="InterPro"/>
</dbReference>